<dbReference type="EMBL" id="VZZJ01000024">
    <property type="protein sequence ID" value="KAB1070776.1"/>
    <property type="molecule type" value="Genomic_DNA"/>
</dbReference>
<dbReference type="AlphaFoldDB" id="A0A6N6MIB9"/>
<reference evidence="5 6" key="1">
    <citation type="submission" date="2019-09" db="EMBL/GenBank/DDBJ databases">
        <title>YIM 132548 draft genome.</title>
        <authorList>
            <person name="Jiang L."/>
        </authorList>
    </citation>
    <scope>NUCLEOTIDE SEQUENCE [LARGE SCALE GENOMIC DNA]</scope>
    <source>
        <strain evidence="5 6">YIM 132548</strain>
    </source>
</reference>
<accession>A0A6N6MIB9</accession>
<dbReference type="PIRSF" id="PIRSF000390">
    <property type="entry name" value="PLP_StrS"/>
    <property type="match status" value="1"/>
</dbReference>
<sequence>MMLRVSEPILGDEERSALLDVIDSGWITMGPRVEAFEAEFARTHAASQAVAVNSCTSGLHLSLVAFGIGPGDEVLVPSLTFVASANSILYTGATPVFVDIASLETPLMCIEDAAAKVTPRTRAVLLVHFAGYVLGRDLWTAFAREHNLILIEDAAHAAGARSAGTFGSAAIFSFYGNKNMTTAEGGMILVADDALAEQMRRLRAHGLTSTGYERMAVRSSSYDVPMLGFNYRMDELRAALGMVQLRSLFEWNEKRRQLTGTYHQILRAQQDTVVMPFALEYGGGTADSSYHILPVVLPPDAPRSAVMRRMLEDEIQTTIHYPPCHHLSYYERTQPGVLLPKTEEFGRRELTLPLYPGMETDDVARVCLSLQAAVRHAQHEA</sequence>
<dbReference type="GO" id="GO:0000271">
    <property type="term" value="P:polysaccharide biosynthetic process"/>
    <property type="evidence" value="ECO:0007669"/>
    <property type="project" value="TreeGrafter"/>
</dbReference>
<keyword evidence="5" id="KW-0808">Transferase</keyword>
<keyword evidence="5" id="KW-0032">Aminotransferase</keyword>
<name>A0A6N6MIB9_9HYPH</name>
<evidence type="ECO:0000256" key="2">
    <source>
        <dbReference type="PIRSR" id="PIRSR000390-1"/>
    </source>
</evidence>
<dbReference type="Gene3D" id="3.90.1150.10">
    <property type="entry name" value="Aspartate Aminotransferase, domain 1"/>
    <property type="match status" value="1"/>
</dbReference>
<dbReference type="InterPro" id="IPR015424">
    <property type="entry name" value="PyrdxlP-dep_Trfase"/>
</dbReference>
<dbReference type="RefSeq" id="WP_150965754.1">
    <property type="nucleotide sequence ID" value="NZ_VZZJ01000024.1"/>
</dbReference>
<organism evidence="5 6">
    <name type="scientific">Methylobacterium planeticum</name>
    <dbReference type="NCBI Taxonomy" id="2615211"/>
    <lineage>
        <taxon>Bacteria</taxon>
        <taxon>Pseudomonadati</taxon>
        <taxon>Pseudomonadota</taxon>
        <taxon>Alphaproteobacteria</taxon>
        <taxon>Hyphomicrobiales</taxon>
        <taxon>Methylobacteriaceae</taxon>
        <taxon>Methylobacterium</taxon>
    </lineage>
</organism>
<dbReference type="SUPFAM" id="SSF53383">
    <property type="entry name" value="PLP-dependent transferases"/>
    <property type="match status" value="1"/>
</dbReference>
<gene>
    <name evidence="5" type="ORF">F6X51_21630</name>
</gene>
<dbReference type="GO" id="GO:0030170">
    <property type="term" value="F:pyridoxal phosphate binding"/>
    <property type="evidence" value="ECO:0007669"/>
    <property type="project" value="TreeGrafter"/>
</dbReference>
<keyword evidence="3 4" id="KW-0663">Pyridoxal phosphate</keyword>
<dbReference type="PANTHER" id="PTHR30244:SF34">
    <property type="entry name" value="DTDP-4-AMINO-4,6-DIDEOXYGALACTOSE TRANSAMINASE"/>
    <property type="match status" value="1"/>
</dbReference>
<comment type="similarity">
    <text evidence="1 4">Belongs to the DegT/DnrJ/EryC1 family.</text>
</comment>
<feature type="modified residue" description="N6-(pyridoxal phosphate)lysine" evidence="3">
    <location>
        <position position="178"/>
    </location>
</feature>
<dbReference type="InterPro" id="IPR015422">
    <property type="entry name" value="PyrdxlP-dep_Trfase_small"/>
</dbReference>
<comment type="caution">
    <text evidence="5">The sequence shown here is derived from an EMBL/GenBank/DDBJ whole genome shotgun (WGS) entry which is preliminary data.</text>
</comment>
<dbReference type="Gene3D" id="3.40.640.10">
    <property type="entry name" value="Type I PLP-dependent aspartate aminotransferase-like (Major domain)"/>
    <property type="match status" value="1"/>
</dbReference>
<evidence type="ECO:0000256" key="3">
    <source>
        <dbReference type="PIRSR" id="PIRSR000390-2"/>
    </source>
</evidence>
<dbReference type="Proteomes" id="UP000441523">
    <property type="component" value="Unassembled WGS sequence"/>
</dbReference>
<dbReference type="PANTHER" id="PTHR30244">
    <property type="entry name" value="TRANSAMINASE"/>
    <property type="match status" value="1"/>
</dbReference>
<evidence type="ECO:0000313" key="5">
    <source>
        <dbReference type="EMBL" id="KAB1070776.1"/>
    </source>
</evidence>
<feature type="active site" description="Proton acceptor" evidence="2">
    <location>
        <position position="178"/>
    </location>
</feature>
<dbReference type="GO" id="GO:0008483">
    <property type="term" value="F:transaminase activity"/>
    <property type="evidence" value="ECO:0007669"/>
    <property type="project" value="UniProtKB-KW"/>
</dbReference>
<evidence type="ECO:0000256" key="4">
    <source>
        <dbReference type="RuleBase" id="RU004508"/>
    </source>
</evidence>
<dbReference type="InterPro" id="IPR015421">
    <property type="entry name" value="PyrdxlP-dep_Trfase_major"/>
</dbReference>
<evidence type="ECO:0000313" key="6">
    <source>
        <dbReference type="Proteomes" id="UP000441523"/>
    </source>
</evidence>
<dbReference type="CDD" id="cd00616">
    <property type="entry name" value="AHBA_syn"/>
    <property type="match status" value="1"/>
</dbReference>
<evidence type="ECO:0000256" key="1">
    <source>
        <dbReference type="ARBA" id="ARBA00037999"/>
    </source>
</evidence>
<dbReference type="Pfam" id="PF01041">
    <property type="entry name" value="DegT_DnrJ_EryC1"/>
    <property type="match status" value="1"/>
</dbReference>
<dbReference type="InterPro" id="IPR000653">
    <property type="entry name" value="DegT/StrS_aminotransferase"/>
</dbReference>
<protein>
    <submittedName>
        <fullName evidence="5">DegT/DnrJ/EryC1/StrS family aminotransferase</fullName>
    </submittedName>
</protein>
<proteinExistence type="inferred from homology"/>
<keyword evidence="6" id="KW-1185">Reference proteome</keyword>